<name>A0A256G2L7_9HYPH</name>
<evidence type="ECO:0000313" key="1">
    <source>
        <dbReference type="EMBL" id="OYR20911.1"/>
    </source>
</evidence>
<dbReference type="PANTHER" id="PTHR35528">
    <property type="entry name" value="BLL1675 PROTEIN"/>
    <property type="match status" value="1"/>
</dbReference>
<evidence type="ECO:0000313" key="2">
    <source>
        <dbReference type="Proteomes" id="UP000215590"/>
    </source>
</evidence>
<dbReference type="AlphaFoldDB" id="A0A256G2L7"/>
<organism evidence="1 2">
    <name type="scientific">Brucella thiophenivorans</name>
    <dbReference type="NCBI Taxonomy" id="571255"/>
    <lineage>
        <taxon>Bacteria</taxon>
        <taxon>Pseudomonadati</taxon>
        <taxon>Pseudomonadota</taxon>
        <taxon>Alphaproteobacteria</taxon>
        <taxon>Hyphomicrobiales</taxon>
        <taxon>Brucellaceae</taxon>
        <taxon>Brucella/Ochrobactrum group</taxon>
        <taxon>Brucella</taxon>
    </lineage>
</organism>
<proteinExistence type="predicted"/>
<gene>
    <name evidence="1" type="ORF">CEV31_0880</name>
</gene>
<dbReference type="InterPro" id="IPR052183">
    <property type="entry name" value="IS_Transposase"/>
</dbReference>
<dbReference type="EMBL" id="NNRJ01000013">
    <property type="protein sequence ID" value="OYR20911.1"/>
    <property type="molecule type" value="Genomic_DNA"/>
</dbReference>
<protein>
    <submittedName>
        <fullName evidence="1">Putative transposase</fullName>
    </submittedName>
</protein>
<dbReference type="Proteomes" id="UP000215590">
    <property type="component" value="Unassembled WGS sequence"/>
</dbReference>
<keyword evidence="2" id="KW-1185">Reference proteome</keyword>
<dbReference type="PANTHER" id="PTHR35528:SF3">
    <property type="entry name" value="BLL1675 PROTEIN"/>
    <property type="match status" value="1"/>
</dbReference>
<sequence length="68" mass="8002">MDDFLAERGVLVSRETVRLWINRFGRYFTHCIRKDRPQPNDKWHLDEVVITIGGKSFGFGGQLMRGDY</sequence>
<accession>A0A256G2L7</accession>
<reference evidence="1 2" key="1">
    <citation type="submission" date="2017-07" db="EMBL/GenBank/DDBJ databases">
        <title>Phylogenetic study on the rhizospheric bacterium Ochrobactrum sp. A44.</title>
        <authorList>
            <person name="Krzyzanowska D.M."/>
            <person name="Ossowicki A."/>
            <person name="Rajewska M."/>
            <person name="Maciag T."/>
            <person name="Kaczynski Z."/>
            <person name="Czerwicka M."/>
            <person name="Jafra S."/>
        </authorList>
    </citation>
    <scope>NUCLEOTIDE SEQUENCE [LARGE SCALE GENOMIC DNA]</scope>
    <source>
        <strain evidence="1 2">DSM 7216</strain>
    </source>
</reference>
<comment type="caution">
    <text evidence="1">The sequence shown here is derived from an EMBL/GenBank/DDBJ whole genome shotgun (WGS) entry which is preliminary data.</text>
</comment>